<evidence type="ECO:0000313" key="1">
    <source>
        <dbReference type="EMBL" id="KWA83975.1"/>
    </source>
</evidence>
<proteinExistence type="predicted"/>
<dbReference type="EMBL" id="LPHD01000049">
    <property type="protein sequence ID" value="KWA83975.1"/>
    <property type="molecule type" value="Genomic_DNA"/>
</dbReference>
<sequence length="255" mass="27458">MLRKQIVIDVSGNTEEELAAAIKAAGTALATKSLEDAEDSGYANFCISRGPTRADDWSPNTLYVAGTNADGKVVISGSRTTFDAQKDHHIMEAALELSQAVELRGVDFKEHKIGSLLVRPVPKEMPRRDGAPLYELSHITDLVQLTDEDIPYFINDLPGLIATLRFAKDECEKRGNNLVDVLPKLQYVADSSGTVTLRSGNEAEGITVSGVALMAGWKREQAKGDGCPGQCKVVRDDDALQHGCCQTCGNVVNLG</sequence>
<protein>
    <submittedName>
        <fullName evidence="1">Uncharacterized protein</fullName>
    </submittedName>
</protein>
<dbReference type="Proteomes" id="UP000060630">
    <property type="component" value="Unassembled WGS sequence"/>
</dbReference>
<dbReference type="AlphaFoldDB" id="A0A106QCK2"/>
<dbReference type="RefSeq" id="WP_060192329.1">
    <property type="nucleotide sequence ID" value="NZ_LPHD01000049.1"/>
</dbReference>
<organism evidence="1 2">
    <name type="scientific">Burkholderia ubonensis</name>
    <dbReference type="NCBI Taxonomy" id="101571"/>
    <lineage>
        <taxon>Bacteria</taxon>
        <taxon>Pseudomonadati</taxon>
        <taxon>Pseudomonadota</taxon>
        <taxon>Betaproteobacteria</taxon>
        <taxon>Burkholderiales</taxon>
        <taxon>Burkholderiaceae</taxon>
        <taxon>Burkholderia</taxon>
        <taxon>Burkholderia cepacia complex</taxon>
    </lineage>
</organism>
<name>A0A106QCK2_9BURK</name>
<comment type="caution">
    <text evidence="1">The sequence shown here is derived from an EMBL/GenBank/DDBJ whole genome shotgun (WGS) entry which is preliminary data.</text>
</comment>
<gene>
    <name evidence="1" type="ORF">WL29_21660</name>
</gene>
<accession>A0A106QCK2</accession>
<reference evidence="1 2" key="1">
    <citation type="submission" date="2015-11" db="EMBL/GenBank/DDBJ databases">
        <title>Expanding the genomic diversity of Burkholderia species for the development of highly accurate diagnostics.</title>
        <authorList>
            <person name="Sahl J."/>
            <person name="Keim P."/>
            <person name="Wagner D."/>
        </authorList>
    </citation>
    <scope>NUCLEOTIDE SEQUENCE [LARGE SCALE GENOMIC DNA]</scope>
    <source>
        <strain evidence="1 2">MSMB2087WGS</strain>
    </source>
</reference>
<evidence type="ECO:0000313" key="2">
    <source>
        <dbReference type="Proteomes" id="UP000060630"/>
    </source>
</evidence>